<keyword evidence="5 6" id="KW-0456">Lyase</keyword>
<evidence type="ECO:0000256" key="4">
    <source>
        <dbReference type="ARBA" id="ARBA00022842"/>
    </source>
</evidence>
<dbReference type="Gene3D" id="3.20.20.60">
    <property type="entry name" value="Phosphoenolpyruvate-binding domains"/>
    <property type="match status" value="1"/>
</dbReference>
<dbReference type="PROSITE" id="PS00161">
    <property type="entry name" value="ISOCITRATE_LYASE"/>
    <property type="match status" value="1"/>
</dbReference>
<evidence type="ECO:0000313" key="8">
    <source>
        <dbReference type="Proteomes" id="UP001139207"/>
    </source>
</evidence>
<dbReference type="RefSeq" id="WP_244804847.1">
    <property type="nucleotide sequence ID" value="NZ_JALIEA010000016.1"/>
</dbReference>
<name>A0A9X2AZS8_9CORY</name>
<dbReference type="EMBL" id="JALIEA010000016">
    <property type="protein sequence ID" value="MCJ7859123.1"/>
    <property type="molecule type" value="Genomic_DNA"/>
</dbReference>
<comment type="similarity">
    <text evidence="2 6">Belongs to the isocitrate lyase/PEP mutase superfamily. Methylisocitrate lyase family.</text>
</comment>
<dbReference type="GO" id="GO:0046421">
    <property type="term" value="F:methylisocitrate lyase activity"/>
    <property type="evidence" value="ECO:0007669"/>
    <property type="project" value="UniProtKB-EC"/>
</dbReference>
<dbReference type="InterPro" id="IPR018523">
    <property type="entry name" value="Isocitrate_lyase_ph_CS"/>
</dbReference>
<dbReference type="PANTHER" id="PTHR42905">
    <property type="entry name" value="PHOSPHOENOLPYRUVATE CARBOXYLASE"/>
    <property type="match status" value="1"/>
</dbReference>
<comment type="catalytic activity">
    <reaction evidence="6">
        <text>(2S,3R)-3-hydroxybutane-1,2,3-tricarboxylate = pyruvate + succinate</text>
        <dbReference type="Rhea" id="RHEA:16809"/>
        <dbReference type="ChEBI" id="CHEBI:15361"/>
        <dbReference type="ChEBI" id="CHEBI:30031"/>
        <dbReference type="ChEBI" id="CHEBI:57429"/>
        <dbReference type="EC" id="4.1.3.30"/>
    </reaction>
</comment>
<keyword evidence="3" id="KW-0479">Metal-binding</keyword>
<dbReference type="InterPro" id="IPR040442">
    <property type="entry name" value="Pyrv_kinase-like_dom_sf"/>
</dbReference>
<proteinExistence type="inferred from homology"/>
<dbReference type="GO" id="GO:0046872">
    <property type="term" value="F:metal ion binding"/>
    <property type="evidence" value="ECO:0007669"/>
    <property type="project" value="UniProtKB-KW"/>
</dbReference>
<keyword evidence="4" id="KW-0460">Magnesium</keyword>
<dbReference type="InterPro" id="IPR012695">
    <property type="entry name" value="PrpB"/>
</dbReference>
<evidence type="ECO:0000313" key="7">
    <source>
        <dbReference type="EMBL" id="MCJ7859123.1"/>
    </source>
</evidence>
<dbReference type="InterPro" id="IPR039556">
    <property type="entry name" value="ICL/PEPM"/>
</dbReference>
<evidence type="ECO:0000256" key="1">
    <source>
        <dbReference type="ARBA" id="ARBA00001946"/>
    </source>
</evidence>
<comment type="function">
    <text evidence="6">Catalyzes the thermodynamically favored C-C bond cleavage of (2R,3S)-2-methylisocitrate to yield pyruvate and succinate.</text>
</comment>
<dbReference type="CDD" id="cd00377">
    <property type="entry name" value="ICL_PEPM"/>
    <property type="match status" value="1"/>
</dbReference>
<dbReference type="PANTHER" id="PTHR42905:SF5">
    <property type="entry name" value="CARBOXYVINYL-CARBOXYPHOSPHONATE PHOSPHORYLMUTASE, CHLOROPLASTIC"/>
    <property type="match status" value="1"/>
</dbReference>
<comment type="cofactor">
    <cofactor evidence="1">
        <name>Mg(2+)</name>
        <dbReference type="ChEBI" id="CHEBI:18420"/>
    </cofactor>
</comment>
<evidence type="ECO:0000256" key="3">
    <source>
        <dbReference type="ARBA" id="ARBA00022723"/>
    </source>
</evidence>
<dbReference type="EC" id="4.1.3.30" evidence="6"/>
<dbReference type="AlphaFoldDB" id="A0A9X2AZS8"/>
<keyword evidence="8" id="KW-1185">Reference proteome</keyword>
<dbReference type="NCBIfam" id="TIGR02317">
    <property type="entry name" value="prpB"/>
    <property type="match status" value="1"/>
</dbReference>
<evidence type="ECO:0000256" key="5">
    <source>
        <dbReference type="ARBA" id="ARBA00023239"/>
    </source>
</evidence>
<reference evidence="7" key="1">
    <citation type="submission" date="2022-04" db="EMBL/GenBank/DDBJ databases">
        <title>Corynebacterium kalidii LD5P10.</title>
        <authorList>
            <person name="Sun J.Q."/>
        </authorList>
    </citation>
    <scope>NUCLEOTIDE SEQUENCE</scope>
    <source>
        <strain evidence="7">LD5P10</strain>
    </source>
</reference>
<gene>
    <name evidence="7" type="primary">prpB</name>
    <name evidence="7" type="ORF">MUN33_10430</name>
</gene>
<dbReference type="SUPFAM" id="SSF51621">
    <property type="entry name" value="Phosphoenolpyruvate/pyruvate domain"/>
    <property type="match status" value="1"/>
</dbReference>
<evidence type="ECO:0000256" key="2">
    <source>
        <dbReference type="ARBA" id="ARBA00009282"/>
    </source>
</evidence>
<comment type="pathway">
    <text evidence="6">Organic acid metabolism; propanoate degradation.</text>
</comment>
<dbReference type="Pfam" id="PF13714">
    <property type="entry name" value="PEP_mutase"/>
    <property type="match status" value="1"/>
</dbReference>
<protein>
    <recommendedName>
        <fullName evidence="6">Methylisocitrate lyase</fullName>
        <ecNumber evidence="6">4.1.3.30</ecNumber>
    </recommendedName>
</protein>
<evidence type="ECO:0000256" key="6">
    <source>
        <dbReference type="RuleBase" id="RU361121"/>
    </source>
</evidence>
<accession>A0A9X2AZS8</accession>
<organism evidence="7 8">
    <name type="scientific">Corynebacterium kalidii</name>
    <dbReference type="NCBI Taxonomy" id="2931982"/>
    <lineage>
        <taxon>Bacteria</taxon>
        <taxon>Bacillati</taxon>
        <taxon>Actinomycetota</taxon>
        <taxon>Actinomycetes</taxon>
        <taxon>Mycobacteriales</taxon>
        <taxon>Corynebacteriaceae</taxon>
        <taxon>Corynebacterium</taxon>
    </lineage>
</organism>
<dbReference type="Proteomes" id="UP001139207">
    <property type="component" value="Unassembled WGS sequence"/>
</dbReference>
<dbReference type="InterPro" id="IPR015813">
    <property type="entry name" value="Pyrv/PenolPyrv_kinase-like_dom"/>
</dbReference>
<dbReference type="GO" id="GO:0019629">
    <property type="term" value="P:propionate catabolic process, 2-methylcitrate cycle"/>
    <property type="evidence" value="ECO:0007669"/>
    <property type="project" value="InterPro"/>
</dbReference>
<sequence>MPGLFSSNVTPTERRRAFRAALTGGTIQRLPGAFSPLVARAIQDAGLDGVYVSGAVVAADLALPDIGLTTLTEVAGRAAQIARATDLPVLVDADTGFGEPMSAARTVSELEDAGAAGCHLEDQVNPKRCGHLDGKEVVPTELMLRRITAAVNERRDDSFVICARTDAAGVEGIDAAIERAKAYADAGADLIFTEALHTPADFEKFRAAVDTPLLANMTEFGKTELLSAQTLQDIGYNAVIYPVTTLRIAMGQVEAALSDLAETGTQTAWIDRMQHRSRLYELLRYSEYNAFDTNVFTYTNPDASPDTD</sequence>
<comment type="caution">
    <text evidence="7">The sequence shown here is derived from an EMBL/GenBank/DDBJ whole genome shotgun (WGS) entry which is preliminary data.</text>
</comment>